<name>A0AAF1BPB1_9TREE</name>
<keyword evidence="6 8" id="KW-0472">Membrane</keyword>
<dbReference type="EMBL" id="CP086719">
    <property type="protein sequence ID" value="WOO85275.1"/>
    <property type="molecule type" value="Genomic_DNA"/>
</dbReference>
<gene>
    <name evidence="10" type="primary">dotC_3</name>
    <name evidence="10" type="ORF">LOC62_06G008777</name>
</gene>
<dbReference type="CDD" id="cd17502">
    <property type="entry name" value="MFS_Azr1_MDR_like"/>
    <property type="match status" value="1"/>
</dbReference>
<evidence type="ECO:0000256" key="1">
    <source>
        <dbReference type="ARBA" id="ARBA00004127"/>
    </source>
</evidence>
<feature type="transmembrane region" description="Helical" evidence="8">
    <location>
        <begin position="374"/>
        <end position="396"/>
    </location>
</feature>
<feature type="transmembrane region" description="Helical" evidence="8">
    <location>
        <begin position="314"/>
        <end position="332"/>
    </location>
</feature>
<dbReference type="AlphaFoldDB" id="A0AAF1BPB1"/>
<feature type="transmembrane region" description="Helical" evidence="8">
    <location>
        <begin position="456"/>
        <end position="475"/>
    </location>
</feature>
<reference evidence="10" key="1">
    <citation type="submission" date="2023-10" db="EMBL/GenBank/DDBJ databases">
        <authorList>
            <person name="Noh H."/>
        </authorList>
    </citation>
    <scope>NUCLEOTIDE SEQUENCE</scope>
    <source>
        <strain evidence="10">DUCC4014</strain>
    </source>
</reference>
<evidence type="ECO:0000256" key="5">
    <source>
        <dbReference type="ARBA" id="ARBA00022989"/>
    </source>
</evidence>
<feature type="transmembrane region" description="Helical" evidence="8">
    <location>
        <begin position="348"/>
        <end position="368"/>
    </location>
</feature>
<keyword evidence="4 8" id="KW-0812">Transmembrane</keyword>
<organism evidence="10 11">
    <name type="scientific">Vanrija pseudolonga</name>
    <dbReference type="NCBI Taxonomy" id="143232"/>
    <lineage>
        <taxon>Eukaryota</taxon>
        <taxon>Fungi</taxon>
        <taxon>Dikarya</taxon>
        <taxon>Basidiomycota</taxon>
        <taxon>Agaricomycotina</taxon>
        <taxon>Tremellomycetes</taxon>
        <taxon>Trichosporonales</taxon>
        <taxon>Trichosporonaceae</taxon>
        <taxon>Vanrija</taxon>
    </lineage>
</organism>
<protein>
    <submittedName>
        <fullName evidence="10">Efflux pump dotC</fullName>
    </submittedName>
</protein>
<feature type="transmembrane region" description="Helical" evidence="8">
    <location>
        <begin position="191"/>
        <end position="210"/>
    </location>
</feature>
<dbReference type="Gene3D" id="1.20.1720.10">
    <property type="entry name" value="Multidrug resistance protein D"/>
    <property type="match status" value="1"/>
</dbReference>
<evidence type="ECO:0000313" key="11">
    <source>
        <dbReference type="Proteomes" id="UP000827549"/>
    </source>
</evidence>
<evidence type="ECO:0000256" key="8">
    <source>
        <dbReference type="SAM" id="Phobius"/>
    </source>
</evidence>
<dbReference type="PROSITE" id="PS50850">
    <property type="entry name" value="MFS"/>
    <property type="match status" value="1"/>
</dbReference>
<feature type="compositionally biased region" description="Basic and acidic residues" evidence="7">
    <location>
        <begin position="129"/>
        <end position="139"/>
    </location>
</feature>
<sequence>MSSTPQPQPQAGPSSQPDALSRPPSRSTRRPQPARQLSDNALTRTPSSHSFHAGHSLRRMATHETGEFVDVRADGARMSTHDEHDGEHEDGASVSSQSRTQHKDEEAAIEAHGKGGSDSRDANLAASAKPDDGDHHDDKYALQDQTNLLPWKQVAVIFVGLNCALFCSLLDQTIVTTALPTLGRVFNQASIASWVGTAYMLTSTALQPVYGRLSDIFGRKSVLLGSLTIFFFGSLACALARTMIQLIIFRAIQGVGGGGILTLAMIIISDVVSLKDRGKYQGITGGVVAIANSAGPILGGIFTEKVTWRWCFYINLPLTALAIIVIVFLLPLKKVHGSMREKLAKLDYYGSLLTLAWAVLVLLALSWGGTEHPWSSAAVIAPLVIGGILLFVFIFVEARLVPLPLIPMYIFRNKTVAASMATTFANGAAFYATLYYLPQYFQVVRGESPIQSGVHMLPLVFVQVFFSFSSGFLVSKTGDYKWNLMAGFFIWTIGLGLLSTLHPDTSMARIYGFQVLVGVGAGQTFQTSLIAIQASVERKDMATATGCRNFLRMLGGTVALAACTAIVNNIARVRMAGDGFDAKLVSDILSSPTELAVLGLDAAQIELVRAAYSKGINACFYFCVPLVGACFFITVFFIDRVNLKREDDAKLKAEAKAWVAEQKERKRHGSQHGSRHASSETVHVPTEKAEVKPSPPASERTLNEGGGGELKRVKSAASELEAAAKGLEEAAGVATESTPTPRT</sequence>
<dbReference type="GO" id="GO:0022857">
    <property type="term" value="F:transmembrane transporter activity"/>
    <property type="evidence" value="ECO:0007669"/>
    <property type="project" value="InterPro"/>
</dbReference>
<dbReference type="PANTHER" id="PTHR23501">
    <property type="entry name" value="MAJOR FACILITATOR SUPERFAMILY"/>
    <property type="match status" value="1"/>
</dbReference>
<evidence type="ECO:0000256" key="6">
    <source>
        <dbReference type="ARBA" id="ARBA00023136"/>
    </source>
</evidence>
<feature type="transmembrane region" description="Helical" evidence="8">
    <location>
        <begin position="154"/>
        <end position="179"/>
    </location>
</feature>
<dbReference type="PANTHER" id="PTHR23501:SF189">
    <property type="entry name" value="DRUG TRANSPORTER, PUTATIVE (AFU_ORTHOLOGUE AFUA_4G03920)-RELATED"/>
    <property type="match status" value="1"/>
</dbReference>
<dbReference type="SUPFAM" id="SSF103473">
    <property type="entry name" value="MFS general substrate transporter"/>
    <property type="match status" value="1"/>
</dbReference>
<feature type="transmembrane region" description="Helical" evidence="8">
    <location>
        <begin position="222"/>
        <end position="241"/>
    </location>
</feature>
<feature type="transmembrane region" description="Helical" evidence="8">
    <location>
        <begin position="553"/>
        <end position="571"/>
    </location>
</feature>
<comment type="similarity">
    <text evidence="2">Belongs to the major facilitator superfamily.</text>
</comment>
<keyword evidence="11" id="KW-1185">Reference proteome</keyword>
<feature type="region of interest" description="Disordered" evidence="7">
    <location>
        <begin position="662"/>
        <end position="743"/>
    </location>
</feature>
<feature type="transmembrane region" description="Helical" evidence="8">
    <location>
        <begin position="615"/>
        <end position="638"/>
    </location>
</feature>
<dbReference type="Pfam" id="PF07690">
    <property type="entry name" value="MFS_1"/>
    <property type="match status" value="1"/>
</dbReference>
<feature type="transmembrane region" description="Helical" evidence="8">
    <location>
        <begin position="280"/>
        <end position="302"/>
    </location>
</feature>
<dbReference type="InterPro" id="IPR036259">
    <property type="entry name" value="MFS_trans_sf"/>
</dbReference>
<feature type="transmembrane region" description="Helical" evidence="8">
    <location>
        <begin position="416"/>
        <end position="436"/>
    </location>
</feature>
<dbReference type="FunFam" id="1.20.1720.10:FF:000013">
    <property type="entry name" value="Related to multidrug resistance proteins"/>
    <property type="match status" value="1"/>
</dbReference>
<dbReference type="InterPro" id="IPR011701">
    <property type="entry name" value="MFS"/>
</dbReference>
<keyword evidence="3" id="KW-0813">Transport</keyword>
<feature type="compositionally biased region" description="Basic and acidic residues" evidence="7">
    <location>
        <begin position="78"/>
        <end position="91"/>
    </location>
</feature>
<dbReference type="GO" id="GO:0012505">
    <property type="term" value="C:endomembrane system"/>
    <property type="evidence" value="ECO:0007669"/>
    <property type="project" value="UniProtKB-SubCell"/>
</dbReference>
<feature type="compositionally biased region" description="Basic residues" evidence="7">
    <location>
        <begin position="665"/>
        <end position="675"/>
    </location>
</feature>
<feature type="compositionally biased region" description="Pro residues" evidence="7">
    <location>
        <begin position="1"/>
        <end position="10"/>
    </location>
</feature>
<feature type="region of interest" description="Disordered" evidence="7">
    <location>
        <begin position="1"/>
        <end position="66"/>
    </location>
</feature>
<dbReference type="GeneID" id="87811941"/>
<feature type="region of interest" description="Disordered" evidence="7">
    <location>
        <begin position="78"/>
        <end position="139"/>
    </location>
</feature>
<proteinExistence type="inferred from homology"/>
<dbReference type="Proteomes" id="UP000827549">
    <property type="component" value="Chromosome 6"/>
</dbReference>
<feature type="transmembrane region" description="Helical" evidence="8">
    <location>
        <begin position="247"/>
        <end position="268"/>
    </location>
</feature>
<feature type="compositionally biased region" description="Basic and acidic residues" evidence="7">
    <location>
        <begin position="101"/>
        <end position="121"/>
    </location>
</feature>
<comment type="subcellular location">
    <subcellularLocation>
        <location evidence="1">Endomembrane system</location>
        <topology evidence="1">Multi-pass membrane protein</topology>
    </subcellularLocation>
</comment>
<accession>A0AAF1BPB1</accession>
<dbReference type="PRINTS" id="PR01036">
    <property type="entry name" value="TCRTETB"/>
</dbReference>
<feature type="compositionally biased region" description="Polar residues" evidence="7">
    <location>
        <begin position="35"/>
        <end position="50"/>
    </location>
</feature>
<evidence type="ECO:0000256" key="4">
    <source>
        <dbReference type="ARBA" id="ARBA00022692"/>
    </source>
</evidence>
<feature type="transmembrane region" description="Helical" evidence="8">
    <location>
        <begin position="513"/>
        <end position="532"/>
    </location>
</feature>
<feature type="transmembrane region" description="Helical" evidence="8">
    <location>
        <begin position="482"/>
        <end position="501"/>
    </location>
</feature>
<dbReference type="GO" id="GO:0005886">
    <property type="term" value="C:plasma membrane"/>
    <property type="evidence" value="ECO:0007669"/>
    <property type="project" value="TreeGrafter"/>
</dbReference>
<feature type="compositionally biased region" description="Low complexity" evidence="7">
    <location>
        <begin position="715"/>
        <end position="734"/>
    </location>
</feature>
<evidence type="ECO:0000256" key="7">
    <source>
        <dbReference type="SAM" id="MobiDB-lite"/>
    </source>
</evidence>
<evidence type="ECO:0000259" key="9">
    <source>
        <dbReference type="PROSITE" id="PS50850"/>
    </source>
</evidence>
<evidence type="ECO:0000256" key="2">
    <source>
        <dbReference type="ARBA" id="ARBA00008335"/>
    </source>
</evidence>
<evidence type="ECO:0000313" key="10">
    <source>
        <dbReference type="EMBL" id="WOO85275.1"/>
    </source>
</evidence>
<evidence type="ECO:0000256" key="3">
    <source>
        <dbReference type="ARBA" id="ARBA00022448"/>
    </source>
</evidence>
<dbReference type="InterPro" id="IPR020846">
    <property type="entry name" value="MFS_dom"/>
</dbReference>
<dbReference type="Gene3D" id="1.20.1250.20">
    <property type="entry name" value="MFS general substrate transporter like domains"/>
    <property type="match status" value="1"/>
</dbReference>
<feature type="domain" description="Major facilitator superfamily (MFS) profile" evidence="9">
    <location>
        <begin position="157"/>
        <end position="642"/>
    </location>
</feature>
<feature type="compositionally biased region" description="Low complexity" evidence="7">
    <location>
        <begin position="11"/>
        <end position="33"/>
    </location>
</feature>
<keyword evidence="5 8" id="KW-1133">Transmembrane helix</keyword>
<dbReference type="RefSeq" id="XP_062631301.1">
    <property type="nucleotide sequence ID" value="XM_062775317.1"/>
</dbReference>